<dbReference type="HOGENOM" id="CLU_565456_0_0_1"/>
<dbReference type="EMBL" id="CM000133">
    <property type="protein sequence ID" value="EEC83038.1"/>
    <property type="molecule type" value="Genomic_DNA"/>
</dbReference>
<feature type="domain" description="F-box" evidence="1">
    <location>
        <begin position="138"/>
        <end position="186"/>
    </location>
</feature>
<dbReference type="PANTHER" id="PTHR38926">
    <property type="entry name" value="F-BOX DOMAIN CONTAINING PROTEIN, EXPRESSED"/>
    <property type="match status" value="1"/>
</dbReference>
<dbReference type="InterPro" id="IPR001611">
    <property type="entry name" value="Leu-rich_rpt"/>
</dbReference>
<organism evidence="2 3">
    <name type="scientific">Oryza sativa subsp. indica</name>
    <name type="common">Rice</name>
    <dbReference type="NCBI Taxonomy" id="39946"/>
    <lineage>
        <taxon>Eukaryota</taxon>
        <taxon>Viridiplantae</taxon>
        <taxon>Streptophyta</taxon>
        <taxon>Embryophyta</taxon>
        <taxon>Tracheophyta</taxon>
        <taxon>Spermatophyta</taxon>
        <taxon>Magnoliopsida</taxon>
        <taxon>Liliopsida</taxon>
        <taxon>Poales</taxon>
        <taxon>Poaceae</taxon>
        <taxon>BOP clade</taxon>
        <taxon>Oryzoideae</taxon>
        <taxon>Oryzeae</taxon>
        <taxon>Oryzinae</taxon>
        <taxon>Oryza</taxon>
        <taxon>Oryza sativa</taxon>
    </lineage>
</organism>
<dbReference type="PANTHER" id="PTHR38926:SF79">
    <property type="entry name" value="OS08G0195800 PROTEIN"/>
    <property type="match status" value="1"/>
</dbReference>
<reference evidence="2 3" key="1">
    <citation type="journal article" date="2005" name="PLoS Biol.">
        <title>The genomes of Oryza sativa: a history of duplications.</title>
        <authorList>
            <person name="Yu J."/>
            <person name="Wang J."/>
            <person name="Lin W."/>
            <person name="Li S."/>
            <person name="Li H."/>
            <person name="Zhou J."/>
            <person name="Ni P."/>
            <person name="Dong W."/>
            <person name="Hu S."/>
            <person name="Zeng C."/>
            <person name="Zhang J."/>
            <person name="Zhang Y."/>
            <person name="Li R."/>
            <person name="Xu Z."/>
            <person name="Li S."/>
            <person name="Li X."/>
            <person name="Zheng H."/>
            <person name="Cong L."/>
            <person name="Lin L."/>
            <person name="Yin J."/>
            <person name="Geng J."/>
            <person name="Li G."/>
            <person name="Shi J."/>
            <person name="Liu J."/>
            <person name="Lv H."/>
            <person name="Li J."/>
            <person name="Wang J."/>
            <person name="Deng Y."/>
            <person name="Ran L."/>
            <person name="Shi X."/>
            <person name="Wang X."/>
            <person name="Wu Q."/>
            <person name="Li C."/>
            <person name="Ren X."/>
            <person name="Wang J."/>
            <person name="Wang X."/>
            <person name="Li D."/>
            <person name="Liu D."/>
            <person name="Zhang X."/>
            <person name="Ji Z."/>
            <person name="Zhao W."/>
            <person name="Sun Y."/>
            <person name="Zhang Z."/>
            <person name="Bao J."/>
            <person name="Han Y."/>
            <person name="Dong L."/>
            <person name="Ji J."/>
            <person name="Chen P."/>
            <person name="Wu S."/>
            <person name="Liu J."/>
            <person name="Xiao Y."/>
            <person name="Bu D."/>
            <person name="Tan J."/>
            <person name="Yang L."/>
            <person name="Ye C."/>
            <person name="Zhang J."/>
            <person name="Xu J."/>
            <person name="Zhou Y."/>
            <person name="Yu Y."/>
            <person name="Zhang B."/>
            <person name="Zhuang S."/>
            <person name="Wei H."/>
            <person name="Liu B."/>
            <person name="Lei M."/>
            <person name="Yu H."/>
            <person name="Li Y."/>
            <person name="Xu H."/>
            <person name="Wei S."/>
            <person name="He X."/>
            <person name="Fang L."/>
            <person name="Zhang Z."/>
            <person name="Zhang Y."/>
            <person name="Huang X."/>
            <person name="Su Z."/>
            <person name="Tong W."/>
            <person name="Li J."/>
            <person name="Tong Z."/>
            <person name="Li S."/>
            <person name="Ye J."/>
            <person name="Wang L."/>
            <person name="Fang L."/>
            <person name="Lei T."/>
            <person name="Chen C."/>
            <person name="Chen H."/>
            <person name="Xu Z."/>
            <person name="Li H."/>
            <person name="Huang H."/>
            <person name="Zhang F."/>
            <person name="Xu H."/>
            <person name="Li N."/>
            <person name="Zhao C."/>
            <person name="Li S."/>
            <person name="Dong L."/>
            <person name="Huang Y."/>
            <person name="Li L."/>
            <person name="Xi Y."/>
            <person name="Qi Q."/>
            <person name="Li W."/>
            <person name="Zhang B."/>
            <person name="Hu W."/>
            <person name="Zhang Y."/>
            <person name="Tian X."/>
            <person name="Jiao Y."/>
            <person name="Liang X."/>
            <person name="Jin J."/>
            <person name="Gao L."/>
            <person name="Zheng W."/>
            <person name="Hao B."/>
            <person name="Liu S."/>
            <person name="Wang W."/>
            <person name="Yuan L."/>
            <person name="Cao M."/>
            <person name="McDermott J."/>
            <person name="Samudrala R."/>
            <person name="Wang J."/>
            <person name="Wong G.K."/>
            <person name="Yang H."/>
        </authorList>
    </citation>
    <scope>NUCLEOTIDE SEQUENCE [LARGE SCALE GENOMIC DNA]</scope>
    <source>
        <strain evidence="3">cv. 93-11</strain>
    </source>
</reference>
<dbReference type="Pfam" id="PF13516">
    <property type="entry name" value="LRR_6"/>
    <property type="match status" value="1"/>
</dbReference>
<protein>
    <recommendedName>
        <fullName evidence="1">F-box domain-containing protein</fullName>
    </recommendedName>
</protein>
<dbReference type="SMART" id="SM00367">
    <property type="entry name" value="LRR_CC"/>
    <property type="match status" value="6"/>
</dbReference>
<dbReference type="Gramene" id="BGIOSGA027502-TA">
    <property type="protein sequence ID" value="BGIOSGA027502-PA"/>
    <property type="gene ID" value="BGIOSGA027502"/>
</dbReference>
<dbReference type="AlphaFoldDB" id="B8BBH4"/>
<dbReference type="OMA" id="DEMEYEM"/>
<name>B8BBH4_ORYSI</name>
<evidence type="ECO:0000313" key="2">
    <source>
        <dbReference type="EMBL" id="EEC83038.1"/>
    </source>
</evidence>
<proteinExistence type="predicted"/>
<accession>B8BBH4</accession>
<dbReference type="STRING" id="39946.B8BBH4"/>
<dbReference type="SUPFAM" id="SSF52047">
    <property type="entry name" value="RNI-like"/>
    <property type="match status" value="1"/>
</dbReference>
<gene>
    <name evidence="2" type="ORF">OsI_28131</name>
</gene>
<dbReference type="FunFam" id="1.20.1280.50:FF:000109">
    <property type="entry name" value="F-box protein family-like"/>
    <property type="match status" value="1"/>
</dbReference>
<evidence type="ECO:0000313" key="3">
    <source>
        <dbReference type="Proteomes" id="UP000007015"/>
    </source>
</evidence>
<dbReference type="Pfam" id="PF12937">
    <property type="entry name" value="F-box-like"/>
    <property type="match status" value="1"/>
</dbReference>
<sequence length="414" mass="47060">MKFPLLEELEVSRCRRIEHICMPELVANLCPQIKHFRHTRSRDRYRVYNINRPGNDSQALAIASMRQLRSLQLFRDDMTNEGMMTILDNCPYLESIDILSCRNLTMDGTLRARCAMIKMKMRTFSLAALLVTVLPVLARNWADLPLDAILTIFHKLDHIDILMAAYQVCASWRRAARDEPTLWQRITMRGTEALSARIIRGGLACAAVRRSAGRCEAFCGEFAGDDGFLMYLAEQASCLKSLRLISCLGVSNEGIEEAIKQFPLLEELELSFCDNVTYKAYAIIGVTCGPQLKCLKLSKSFFDGWGGNEDVWVIKNMHELRSLQLFANTLTNKGLSAILDNCPNLESLDIRHCYNVDMDASLRAKCARIKVLRPPDDYDFHRVCTPRRLSFSTPIIQFGRLSSSRPIIKFGLFL</sequence>
<dbReference type="PROSITE" id="PS50181">
    <property type="entry name" value="FBOX"/>
    <property type="match status" value="1"/>
</dbReference>
<dbReference type="InterPro" id="IPR036047">
    <property type="entry name" value="F-box-like_dom_sf"/>
</dbReference>
<dbReference type="InterPro" id="IPR001810">
    <property type="entry name" value="F-box_dom"/>
</dbReference>
<dbReference type="SUPFAM" id="SSF81383">
    <property type="entry name" value="F-box domain"/>
    <property type="match status" value="1"/>
</dbReference>
<dbReference type="InterPro" id="IPR032675">
    <property type="entry name" value="LRR_dom_sf"/>
</dbReference>
<dbReference type="InterPro" id="IPR006553">
    <property type="entry name" value="Leu-rich_rpt_Cys-con_subtyp"/>
</dbReference>
<keyword evidence="3" id="KW-1185">Reference proteome</keyword>
<evidence type="ECO:0000259" key="1">
    <source>
        <dbReference type="PROSITE" id="PS50181"/>
    </source>
</evidence>
<dbReference type="Gene3D" id="3.80.10.10">
    <property type="entry name" value="Ribonuclease Inhibitor"/>
    <property type="match status" value="2"/>
</dbReference>
<dbReference type="Proteomes" id="UP000007015">
    <property type="component" value="Chromosome 8"/>
</dbReference>
<dbReference type="Gene3D" id="1.20.1280.50">
    <property type="match status" value="1"/>
</dbReference>